<evidence type="ECO:0000256" key="4">
    <source>
        <dbReference type="ARBA" id="ARBA00022741"/>
    </source>
</evidence>
<feature type="non-terminal residue" evidence="8">
    <location>
        <position position="1"/>
    </location>
</feature>
<protein>
    <submittedName>
        <fullName evidence="8">Kinase-like domain-containing protein</fullName>
    </submittedName>
</protein>
<dbReference type="AlphaFoldDB" id="A0AAD7EZ08"/>
<dbReference type="GO" id="GO:0005524">
    <property type="term" value="F:ATP binding"/>
    <property type="evidence" value="ECO:0007669"/>
    <property type="project" value="UniProtKB-KW"/>
</dbReference>
<dbReference type="PANTHER" id="PTHR11584:SF369">
    <property type="entry name" value="MITOGEN-ACTIVATED PROTEIN KINASE KINASE KINASE 19-RELATED"/>
    <property type="match status" value="1"/>
</dbReference>
<keyword evidence="5 8" id="KW-0418">Kinase</keyword>
<dbReference type="GO" id="GO:0004674">
    <property type="term" value="F:protein serine/threonine kinase activity"/>
    <property type="evidence" value="ECO:0007669"/>
    <property type="project" value="UniProtKB-KW"/>
</dbReference>
<dbReference type="Pfam" id="PF07714">
    <property type="entry name" value="PK_Tyr_Ser-Thr"/>
    <property type="match status" value="1"/>
</dbReference>
<feature type="non-terminal residue" evidence="8">
    <location>
        <position position="128"/>
    </location>
</feature>
<comment type="caution">
    <text evidence="8">The sequence shown here is derived from an EMBL/GenBank/DDBJ whole genome shotgun (WGS) entry which is preliminary data.</text>
</comment>
<organism evidence="8 9">
    <name type="scientific">Mycena albidolilacea</name>
    <dbReference type="NCBI Taxonomy" id="1033008"/>
    <lineage>
        <taxon>Eukaryota</taxon>
        <taxon>Fungi</taxon>
        <taxon>Dikarya</taxon>
        <taxon>Basidiomycota</taxon>
        <taxon>Agaricomycotina</taxon>
        <taxon>Agaricomycetes</taxon>
        <taxon>Agaricomycetidae</taxon>
        <taxon>Agaricales</taxon>
        <taxon>Marasmiineae</taxon>
        <taxon>Mycenaceae</taxon>
        <taxon>Mycena</taxon>
    </lineage>
</organism>
<gene>
    <name evidence="8" type="ORF">DFH08DRAFT_660862</name>
</gene>
<evidence type="ECO:0000256" key="1">
    <source>
        <dbReference type="ARBA" id="ARBA00006529"/>
    </source>
</evidence>
<sequence>NILISDGGQACLADFGLALAVESQALSTSSAGSTRGTLRWLAPEILDSSRKAERQTSLTKRDIYAFGCTILEIYTGSRPFPHLQDVEVIHSVVTKRERPEIPTNAVTELKDLHPLLKCCWHNNPRQRP</sequence>
<keyword evidence="9" id="KW-1185">Reference proteome</keyword>
<dbReference type="SUPFAM" id="SSF56112">
    <property type="entry name" value="Protein kinase-like (PK-like)"/>
    <property type="match status" value="1"/>
</dbReference>
<evidence type="ECO:0000313" key="8">
    <source>
        <dbReference type="EMBL" id="KAJ7359279.1"/>
    </source>
</evidence>
<accession>A0AAD7EZ08</accession>
<evidence type="ECO:0000256" key="5">
    <source>
        <dbReference type="ARBA" id="ARBA00022777"/>
    </source>
</evidence>
<keyword evidence="4" id="KW-0547">Nucleotide-binding</keyword>
<keyword evidence="2" id="KW-0723">Serine/threonine-protein kinase</keyword>
<dbReference type="EMBL" id="JARIHO010000006">
    <property type="protein sequence ID" value="KAJ7359279.1"/>
    <property type="molecule type" value="Genomic_DNA"/>
</dbReference>
<dbReference type="Proteomes" id="UP001218218">
    <property type="component" value="Unassembled WGS sequence"/>
</dbReference>
<evidence type="ECO:0000256" key="2">
    <source>
        <dbReference type="ARBA" id="ARBA00022527"/>
    </source>
</evidence>
<evidence type="ECO:0000313" key="9">
    <source>
        <dbReference type="Proteomes" id="UP001218218"/>
    </source>
</evidence>
<name>A0AAD7EZ08_9AGAR</name>
<reference evidence="8" key="1">
    <citation type="submission" date="2023-03" db="EMBL/GenBank/DDBJ databases">
        <title>Massive genome expansion in bonnet fungi (Mycena s.s.) driven by repeated elements and novel gene families across ecological guilds.</title>
        <authorList>
            <consortium name="Lawrence Berkeley National Laboratory"/>
            <person name="Harder C.B."/>
            <person name="Miyauchi S."/>
            <person name="Viragh M."/>
            <person name="Kuo A."/>
            <person name="Thoen E."/>
            <person name="Andreopoulos B."/>
            <person name="Lu D."/>
            <person name="Skrede I."/>
            <person name="Drula E."/>
            <person name="Henrissat B."/>
            <person name="Morin E."/>
            <person name="Kohler A."/>
            <person name="Barry K."/>
            <person name="LaButti K."/>
            <person name="Morin E."/>
            <person name="Salamov A."/>
            <person name="Lipzen A."/>
            <person name="Mereny Z."/>
            <person name="Hegedus B."/>
            <person name="Baldrian P."/>
            <person name="Stursova M."/>
            <person name="Weitz H."/>
            <person name="Taylor A."/>
            <person name="Grigoriev I.V."/>
            <person name="Nagy L.G."/>
            <person name="Martin F."/>
            <person name="Kauserud H."/>
        </authorList>
    </citation>
    <scope>NUCLEOTIDE SEQUENCE</scope>
    <source>
        <strain evidence="8">CBHHK002</strain>
    </source>
</reference>
<dbReference type="InterPro" id="IPR011009">
    <property type="entry name" value="Kinase-like_dom_sf"/>
</dbReference>
<dbReference type="PANTHER" id="PTHR11584">
    <property type="entry name" value="SERINE/THREONINE PROTEIN KINASE"/>
    <property type="match status" value="1"/>
</dbReference>
<dbReference type="InterPro" id="IPR000719">
    <property type="entry name" value="Prot_kinase_dom"/>
</dbReference>
<feature type="domain" description="Protein kinase" evidence="7">
    <location>
        <begin position="1"/>
        <end position="128"/>
    </location>
</feature>
<evidence type="ECO:0000256" key="6">
    <source>
        <dbReference type="ARBA" id="ARBA00022840"/>
    </source>
</evidence>
<keyword evidence="3" id="KW-0808">Transferase</keyword>
<keyword evidence="6" id="KW-0067">ATP-binding</keyword>
<comment type="similarity">
    <text evidence="1">Belongs to the protein kinase superfamily. STE Ser/Thr protein kinase family. MAP kinase kinase kinase subfamily.</text>
</comment>
<dbReference type="InterPro" id="IPR001245">
    <property type="entry name" value="Ser-Thr/Tyr_kinase_cat_dom"/>
</dbReference>
<dbReference type="PROSITE" id="PS50011">
    <property type="entry name" value="PROTEIN_KINASE_DOM"/>
    <property type="match status" value="1"/>
</dbReference>
<evidence type="ECO:0000256" key="3">
    <source>
        <dbReference type="ARBA" id="ARBA00022679"/>
    </source>
</evidence>
<evidence type="ECO:0000259" key="7">
    <source>
        <dbReference type="PROSITE" id="PS50011"/>
    </source>
</evidence>
<proteinExistence type="inferred from homology"/>
<dbReference type="Gene3D" id="1.10.510.10">
    <property type="entry name" value="Transferase(Phosphotransferase) domain 1"/>
    <property type="match status" value="1"/>
</dbReference>